<sequence>MLKRQESSLSSSRRQAAAVSASTTHRRKLIMQKESAACLASFISSPSTRTPTNASHLVRNSVLSSFSNFPIDFSYIIPHFPHNYSNLCINPITTFSGRKQEKSKPSSPAKAKGSSIPAAKNSAKEDKIEKQTFDTSKRITCEVKVLRSPTLLPEIRRSTAASSPENSRTPSSLVARLMGLEDTAPAARRPAFDGDPLVEKRQRLLQALEKCNEDLEALKRIIKAVQTADVRIQPPHPAAPKRGLPGAGNDAKPCIRKCTFVTAEEQNIPASDSARSPLGNFSIVHNTTIAAGAMRAMPHQRKPTAAKKPGEDDEPIAKLHNHSTVTESSLLVRQQAAASRPVRSSRAMVESVEEVCRDIAWGEKREAGRIGLVLQDQLCKELIEEVIKELLKPSCNVQPLPLEACKRRLCF</sequence>
<gene>
    <name evidence="3" type="ORF">Sradi_4502900</name>
</gene>
<feature type="coiled-coil region" evidence="1">
    <location>
        <begin position="198"/>
        <end position="228"/>
    </location>
</feature>
<evidence type="ECO:0008006" key="4">
    <source>
        <dbReference type="Google" id="ProtNLM"/>
    </source>
</evidence>
<evidence type="ECO:0000313" key="3">
    <source>
        <dbReference type="EMBL" id="KAL0339861.1"/>
    </source>
</evidence>
<reference evidence="3" key="1">
    <citation type="submission" date="2020-06" db="EMBL/GenBank/DDBJ databases">
        <authorList>
            <person name="Li T."/>
            <person name="Hu X."/>
            <person name="Zhang T."/>
            <person name="Song X."/>
            <person name="Zhang H."/>
            <person name="Dai N."/>
            <person name="Sheng W."/>
            <person name="Hou X."/>
            <person name="Wei L."/>
        </authorList>
    </citation>
    <scope>NUCLEOTIDE SEQUENCE</scope>
    <source>
        <strain evidence="3">G02</strain>
        <tissue evidence="3">Leaf</tissue>
    </source>
</reference>
<feature type="region of interest" description="Disordered" evidence="2">
    <location>
        <begin position="1"/>
        <end position="26"/>
    </location>
</feature>
<dbReference type="PANTHER" id="PTHR37234">
    <property type="entry name" value="OS03G0319200 PROTEIN"/>
    <property type="match status" value="1"/>
</dbReference>
<keyword evidence="1" id="KW-0175">Coiled coil</keyword>
<proteinExistence type="predicted"/>
<dbReference type="EMBL" id="JACGWJ010000020">
    <property type="protein sequence ID" value="KAL0339861.1"/>
    <property type="molecule type" value="Genomic_DNA"/>
</dbReference>
<reference evidence="3" key="2">
    <citation type="journal article" date="2024" name="Plant">
        <title>Genomic evolution and insights into agronomic trait innovations of Sesamum species.</title>
        <authorList>
            <person name="Miao H."/>
            <person name="Wang L."/>
            <person name="Qu L."/>
            <person name="Liu H."/>
            <person name="Sun Y."/>
            <person name="Le M."/>
            <person name="Wang Q."/>
            <person name="Wei S."/>
            <person name="Zheng Y."/>
            <person name="Lin W."/>
            <person name="Duan Y."/>
            <person name="Cao H."/>
            <person name="Xiong S."/>
            <person name="Wang X."/>
            <person name="Wei L."/>
            <person name="Li C."/>
            <person name="Ma Q."/>
            <person name="Ju M."/>
            <person name="Zhao R."/>
            <person name="Li G."/>
            <person name="Mu C."/>
            <person name="Tian Q."/>
            <person name="Mei H."/>
            <person name="Zhang T."/>
            <person name="Gao T."/>
            <person name="Zhang H."/>
        </authorList>
    </citation>
    <scope>NUCLEOTIDE SEQUENCE</scope>
    <source>
        <strain evidence="3">G02</strain>
    </source>
</reference>
<dbReference type="PANTHER" id="PTHR37234:SF1">
    <property type="entry name" value="OS03G0319200 PROTEIN"/>
    <property type="match status" value="1"/>
</dbReference>
<evidence type="ECO:0000256" key="1">
    <source>
        <dbReference type="SAM" id="Coils"/>
    </source>
</evidence>
<organism evidence="3">
    <name type="scientific">Sesamum radiatum</name>
    <name type="common">Black benniseed</name>
    <dbReference type="NCBI Taxonomy" id="300843"/>
    <lineage>
        <taxon>Eukaryota</taxon>
        <taxon>Viridiplantae</taxon>
        <taxon>Streptophyta</taxon>
        <taxon>Embryophyta</taxon>
        <taxon>Tracheophyta</taxon>
        <taxon>Spermatophyta</taxon>
        <taxon>Magnoliopsida</taxon>
        <taxon>eudicotyledons</taxon>
        <taxon>Gunneridae</taxon>
        <taxon>Pentapetalae</taxon>
        <taxon>asterids</taxon>
        <taxon>lamiids</taxon>
        <taxon>Lamiales</taxon>
        <taxon>Pedaliaceae</taxon>
        <taxon>Sesamum</taxon>
    </lineage>
</organism>
<accession>A0AAW2NBU3</accession>
<dbReference type="AlphaFoldDB" id="A0AAW2NBU3"/>
<protein>
    <recommendedName>
        <fullName evidence="4">DUF3741 domain-containing protein</fullName>
    </recommendedName>
</protein>
<evidence type="ECO:0000256" key="2">
    <source>
        <dbReference type="SAM" id="MobiDB-lite"/>
    </source>
</evidence>
<feature type="compositionally biased region" description="Low complexity" evidence="2">
    <location>
        <begin position="105"/>
        <end position="120"/>
    </location>
</feature>
<feature type="region of interest" description="Disordered" evidence="2">
    <location>
        <begin position="97"/>
        <end position="130"/>
    </location>
</feature>
<name>A0AAW2NBU3_SESRA</name>
<comment type="caution">
    <text evidence="3">The sequence shown here is derived from an EMBL/GenBank/DDBJ whole genome shotgun (WGS) entry which is preliminary data.</text>
</comment>
<feature type="compositionally biased region" description="Low complexity" evidence="2">
    <location>
        <begin position="7"/>
        <end position="22"/>
    </location>
</feature>